<protein>
    <submittedName>
        <fullName evidence="2">Uncharacterized protein</fullName>
    </submittedName>
</protein>
<feature type="region of interest" description="Disordered" evidence="1">
    <location>
        <begin position="1"/>
        <end position="23"/>
    </location>
</feature>
<evidence type="ECO:0000313" key="3">
    <source>
        <dbReference type="Proteomes" id="UP001187315"/>
    </source>
</evidence>
<accession>A0AA88INZ0</accession>
<comment type="caution">
    <text evidence="2">The sequence shown here is derived from an EMBL/GenBank/DDBJ whole genome shotgun (WGS) entry which is preliminary data.</text>
</comment>
<gene>
    <name evidence="2" type="ORF">Q7C36_022399</name>
</gene>
<evidence type="ECO:0000256" key="1">
    <source>
        <dbReference type="SAM" id="MobiDB-lite"/>
    </source>
</evidence>
<evidence type="ECO:0000313" key="2">
    <source>
        <dbReference type="EMBL" id="KAK2816128.1"/>
    </source>
</evidence>
<reference evidence="2" key="1">
    <citation type="submission" date="2023-08" db="EMBL/GenBank/DDBJ databases">
        <title>Pelteobagrus vachellii genome.</title>
        <authorList>
            <person name="Liu H."/>
        </authorList>
    </citation>
    <scope>NUCLEOTIDE SEQUENCE</scope>
    <source>
        <strain evidence="2">PRFRI_2022a</strain>
        <tissue evidence="2">Muscle</tissue>
    </source>
</reference>
<dbReference type="EMBL" id="JAVHJS010000025">
    <property type="protein sequence ID" value="KAK2816128.1"/>
    <property type="molecule type" value="Genomic_DNA"/>
</dbReference>
<sequence length="100" mass="11543">MLVEGRKESDSSHAQEAETHNEVKWRRHERYGRDIRTYGYGVENILKRRAEKKKKKKRKKKRWPVHSTLGEILEGNTVSGKPELAAVAGVMLSIRLDSSD</sequence>
<organism evidence="2 3">
    <name type="scientific">Tachysurus vachellii</name>
    <name type="common">Darkbarbel catfish</name>
    <name type="synonym">Pelteobagrus vachellii</name>
    <dbReference type="NCBI Taxonomy" id="175792"/>
    <lineage>
        <taxon>Eukaryota</taxon>
        <taxon>Metazoa</taxon>
        <taxon>Chordata</taxon>
        <taxon>Craniata</taxon>
        <taxon>Vertebrata</taxon>
        <taxon>Euteleostomi</taxon>
        <taxon>Actinopterygii</taxon>
        <taxon>Neopterygii</taxon>
        <taxon>Teleostei</taxon>
        <taxon>Ostariophysi</taxon>
        <taxon>Siluriformes</taxon>
        <taxon>Bagridae</taxon>
        <taxon>Tachysurus</taxon>
    </lineage>
</organism>
<keyword evidence="3" id="KW-1185">Reference proteome</keyword>
<dbReference type="AlphaFoldDB" id="A0AA88INZ0"/>
<name>A0AA88INZ0_TACVA</name>
<proteinExistence type="predicted"/>
<dbReference type="Proteomes" id="UP001187315">
    <property type="component" value="Unassembled WGS sequence"/>
</dbReference>